<reference evidence="2 3" key="1">
    <citation type="journal article" date="2016" name="Nat. Commun.">
        <title>Thousands of microbial genomes shed light on interconnected biogeochemical processes in an aquifer system.</title>
        <authorList>
            <person name="Anantharaman K."/>
            <person name="Brown C.T."/>
            <person name="Hug L.A."/>
            <person name="Sharon I."/>
            <person name="Castelle C.J."/>
            <person name="Probst A.J."/>
            <person name="Thomas B.C."/>
            <person name="Singh A."/>
            <person name="Wilkins M.J."/>
            <person name="Karaoz U."/>
            <person name="Brodie E.L."/>
            <person name="Williams K.H."/>
            <person name="Hubbard S.S."/>
            <person name="Banfield J.F."/>
        </authorList>
    </citation>
    <scope>NUCLEOTIDE SEQUENCE [LARGE SCALE GENOMIC DNA]</scope>
</reference>
<organism evidence="2 3">
    <name type="scientific">Candidatus Harrisonbacteria bacterium RIFCSPLOWO2_01_FULL_44_18</name>
    <dbReference type="NCBI Taxonomy" id="1798407"/>
    <lineage>
        <taxon>Bacteria</taxon>
        <taxon>Candidatus Harrisoniibacteriota</taxon>
    </lineage>
</organism>
<dbReference type="Pfam" id="PF06695">
    <property type="entry name" value="Sm_multidrug_ex"/>
    <property type="match status" value="1"/>
</dbReference>
<name>A0A1G1ZMF4_9BACT</name>
<evidence type="ECO:0000313" key="2">
    <source>
        <dbReference type="EMBL" id="OGY65848.1"/>
    </source>
</evidence>
<dbReference type="AlphaFoldDB" id="A0A1G1ZMF4"/>
<keyword evidence="1" id="KW-0812">Transmembrane</keyword>
<sequence length="161" mass="18290">MNEFLTMLLGASPVLELRGAIPIAMGIFRFTAAEAYFWSVLGNFLPVIPALLVLYKLSNFLTQKSFFFNRFFGWLFRYTRDKHQQKFDYHHHHHWRPLLEFWALFVFVAIPLPFTGAWSGSVVAFVFGIPIWRAALAIGLGVLTSGLIVLAAIKGIVALPF</sequence>
<evidence type="ECO:0000313" key="3">
    <source>
        <dbReference type="Proteomes" id="UP000177942"/>
    </source>
</evidence>
<proteinExistence type="predicted"/>
<dbReference type="InterPro" id="IPR009577">
    <property type="entry name" value="Sm_multidrug_ex"/>
</dbReference>
<dbReference type="STRING" id="1798407.A3A16_02165"/>
<evidence type="ECO:0000256" key="1">
    <source>
        <dbReference type="SAM" id="Phobius"/>
    </source>
</evidence>
<feature type="transmembrane region" description="Helical" evidence="1">
    <location>
        <begin position="101"/>
        <end position="129"/>
    </location>
</feature>
<evidence type="ECO:0008006" key="4">
    <source>
        <dbReference type="Google" id="ProtNLM"/>
    </source>
</evidence>
<keyword evidence="1" id="KW-1133">Transmembrane helix</keyword>
<dbReference type="Proteomes" id="UP000177942">
    <property type="component" value="Unassembled WGS sequence"/>
</dbReference>
<protein>
    <recommendedName>
        <fullName evidence="4">Ligand-binding protein SH3</fullName>
    </recommendedName>
</protein>
<keyword evidence="1" id="KW-0472">Membrane</keyword>
<gene>
    <name evidence="2" type="ORF">A3A16_02165</name>
</gene>
<feature type="transmembrane region" description="Helical" evidence="1">
    <location>
        <begin position="35"/>
        <end position="55"/>
    </location>
</feature>
<comment type="caution">
    <text evidence="2">The sequence shown here is derived from an EMBL/GenBank/DDBJ whole genome shotgun (WGS) entry which is preliminary data.</text>
</comment>
<dbReference type="PANTHER" id="PTHR36007:SF2">
    <property type="entry name" value="TRANSPORT PROTEIN-RELATED"/>
    <property type="match status" value="1"/>
</dbReference>
<accession>A0A1G1ZMF4</accession>
<feature type="transmembrane region" description="Helical" evidence="1">
    <location>
        <begin position="135"/>
        <end position="159"/>
    </location>
</feature>
<dbReference type="PANTHER" id="PTHR36007">
    <property type="entry name" value="TRANSPORT PROTEIN-RELATED"/>
    <property type="match status" value="1"/>
</dbReference>
<dbReference type="EMBL" id="MHJJ01000006">
    <property type="protein sequence ID" value="OGY65848.1"/>
    <property type="molecule type" value="Genomic_DNA"/>
</dbReference>